<dbReference type="RefSeq" id="XP_060297124.1">
    <property type="nucleotide sequence ID" value="XM_060437735.1"/>
</dbReference>
<evidence type="ECO:0000259" key="6">
    <source>
        <dbReference type="Pfam" id="PF13087"/>
    </source>
</evidence>
<dbReference type="Pfam" id="PF13087">
    <property type="entry name" value="AAA_12"/>
    <property type="match status" value="1"/>
</dbReference>
<dbReference type="InterPro" id="IPR041679">
    <property type="entry name" value="DNA2/NAM7-like_C"/>
</dbReference>
<dbReference type="InterPro" id="IPR050534">
    <property type="entry name" value="Coronavir_polyprotein_1ab"/>
</dbReference>
<keyword evidence="3" id="KW-0347">Helicase</keyword>
<evidence type="ECO:0000256" key="4">
    <source>
        <dbReference type="ARBA" id="ARBA00022840"/>
    </source>
</evidence>
<evidence type="ECO:0000256" key="2">
    <source>
        <dbReference type="ARBA" id="ARBA00022801"/>
    </source>
</evidence>
<gene>
    <name evidence="7" type="ORF">B0T26DRAFT_645572</name>
</gene>
<comment type="caution">
    <text evidence="7">The sequence shown here is derived from an EMBL/GenBank/DDBJ whole genome shotgun (WGS) entry which is preliminary data.</text>
</comment>
<keyword evidence="2" id="KW-0378">Hydrolase</keyword>
<sequence>MALFGDKNSFLPLKVLYLVNQNSAVNDFSKELQDAMVKMGKHNHIIRLHGYSSEIDDWKSRIIDDKRPDIFDEGNARRACISVEDEFLVQHQLANIAVSVNNAAKASKKPRMEILSLSQAVWRYYSDHVDQYPDLTAALTEKRDLEELKDKIQNLYTDFLQQFGGVVTSTPYTGCLSKFVRNFKADICLVDEAARINDLELLQILRKHDPELTVVVGDPCQIGPWRPLSNKENTIQPYAEYVSRSTLERAISYGGIVKASLTLNHRGLGGLVRLPSSIIYHDTMQAYSRGPALCPAEIDAYAEFLRGICPGLDKSSQRIIVELPNSAAKRLGTSTINMDHVRYVSDLVVNASKNPSLKGLDGKPKLIMVCSFYLQQAKEYELELARQVQLGNLSADGHKNILVRTVDGSQGLSADLVV</sequence>
<dbReference type="AlphaFoldDB" id="A0AA40AM14"/>
<dbReference type="GO" id="GO:0016787">
    <property type="term" value="F:hydrolase activity"/>
    <property type="evidence" value="ECO:0007669"/>
    <property type="project" value="UniProtKB-KW"/>
</dbReference>
<name>A0AA40AM14_9PEZI</name>
<dbReference type="InterPro" id="IPR027417">
    <property type="entry name" value="P-loop_NTPase"/>
</dbReference>
<reference evidence="7" key="1">
    <citation type="submission" date="2023-06" db="EMBL/GenBank/DDBJ databases">
        <title>Genome-scale phylogeny and comparative genomics of the fungal order Sordariales.</title>
        <authorList>
            <consortium name="Lawrence Berkeley National Laboratory"/>
            <person name="Hensen N."/>
            <person name="Bonometti L."/>
            <person name="Westerberg I."/>
            <person name="Brannstrom I.O."/>
            <person name="Guillou S."/>
            <person name="Cros-Aarteil S."/>
            <person name="Calhoun S."/>
            <person name="Haridas S."/>
            <person name="Kuo A."/>
            <person name="Mondo S."/>
            <person name="Pangilinan J."/>
            <person name="Riley R."/>
            <person name="LaButti K."/>
            <person name="Andreopoulos B."/>
            <person name="Lipzen A."/>
            <person name="Chen C."/>
            <person name="Yanf M."/>
            <person name="Daum C."/>
            <person name="Ng V."/>
            <person name="Clum A."/>
            <person name="Steindorff A."/>
            <person name="Ohm R."/>
            <person name="Martin F."/>
            <person name="Silar P."/>
            <person name="Natvig D."/>
            <person name="Lalanne C."/>
            <person name="Gautier V."/>
            <person name="Ament-velasquez S.L."/>
            <person name="Kruys A."/>
            <person name="Hutchinson M.I."/>
            <person name="Powell A.J."/>
            <person name="Barry K."/>
            <person name="Miller A.N."/>
            <person name="Grigoriev I.V."/>
            <person name="Debuchy R."/>
            <person name="Gladieux P."/>
            <person name="Thoren M.H."/>
            <person name="Johannesson H."/>
        </authorList>
    </citation>
    <scope>NUCLEOTIDE SEQUENCE</scope>
    <source>
        <strain evidence="7">SMH2392-1A</strain>
    </source>
</reference>
<dbReference type="EMBL" id="JAUIRO010000004">
    <property type="protein sequence ID" value="KAK0718331.1"/>
    <property type="molecule type" value="Genomic_DNA"/>
</dbReference>
<dbReference type="GO" id="GO:0043139">
    <property type="term" value="F:5'-3' DNA helicase activity"/>
    <property type="evidence" value="ECO:0007669"/>
    <property type="project" value="TreeGrafter"/>
</dbReference>
<feature type="non-terminal residue" evidence="7">
    <location>
        <position position="418"/>
    </location>
</feature>
<protein>
    <recommendedName>
        <fullName evidence="6">DNA2/NAM7 helicase-like C-terminal domain-containing protein</fullName>
    </recommendedName>
</protein>
<dbReference type="Gene3D" id="3.40.50.300">
    <property type="entry name" value="P-loop containing nucleotide triphosphate hydrolases"/>
    <property type="match status" value="2"/>
</dbReference>
<dbReference type="PANTHER" id="PTHR43788">
    <property type="entry name" value="DNA2/NAM7 HELICASE FAMILY MEMBER"/>
    <property type="match status" value="1"/>
</dbReference>
<evidence type="ECO:0000256" key="3">
    <source>
        <dbReference type="ARBA" id="ARBA00022806"/>
    </source>
</evidence>
<proteinExistence type="predicted"/>
<evidence type="ECO:0000256" key="1">
    <source>
        <dbReference type="ARBA" id="ARBA00022741"/>
    </source>
</evidence>
<accession>A0AA40AM14</accession>
<dbReference type="GeneID" id="85321005"/>
<organism evidence="7 8">
    <name type="scientific">Lasiosphaeria miniovina</name>
    <dbReference type="NCBI Taxonomy" id="1954250"/>
    <lineage>
        <taxon>Eukaryota</taxon>
        <taxon>Fungi</taxon>
        <taxon>Dikarya</taxon>
        <taxon>Ascomycota</taxon>
        <taxon>Pezizomycotina</taxon>
        <taxon>Sordariomycetes</taxon>
        <taxon>Sordariomycetidae</taxon>
        <taxon>Sordariales</taxon>
        <taxon>Lasiosphaeriaceae</taxon>
        <taxon>Lasiosphaeria</taxon>
    </lineage>
</organism>
<keyword evidence="5" id="KW-0175">Coiled coil</keyword>
<evidence type="ECO:0000313" key="8">
    <source>
        <dbReference type="Proteomes" id="UP001172101"/>
    </source>
</evidence>
<evidence type="ECO:0000256" key="5">
    <source>
        <dbReference type="SAM" id="Coils"/>
    </source>
</evidence>
<dbReference type="PANTHER" id="PTHR43788:SF16">
    <property type="entry name" value="HELICASE WITH ZINC FINGER 2"/>
    <property type="match status" value="1"/>
</dbReference>
<dbReference type="SUPFAM" id="SSF52540">
    <property type="entry name" value="P-loop containing nucleoside triphosphate hydrolases"/>
    <property type="match status" value="1"/>
</dbReference>
<dbReference type="Proteomes" id="UP001172101">
    <property type="component" value="Unassembled WGS sequence"/>
</dbReference>
<feature type="coiled-coil region" evidence="5">
    <location>
        <begin position="135"/>
        <end position="162"/>
    </location>
</feature>
<dbReference type="GO" id="GO:0005524">
    <property type="term" value="F:ATP binding"/>
    <property type="evidence" value="ECO:0007669"/>
    <property type="project" value="UniProtKB-KW"/>
</dbReference>
<keyword evidence="8" id="KW-1185">Reference proteome</keyword>
<keyword evidence="4" id="KW-0067">ATP-binding</keyword>
<evidence type="ECO:0000313" key="7">
    <source>
        <dbReference type="EMBL" id="KAK0718331.1"/>
    </source>
</evidence>
<feature type="domain" description="DNA2/NAM7 helicase-like C-terminal" evidence="6">
    <location>
        <begin position="243"/>
        <end position="418"/>
    </location>
</feature>
<keyword evidence="1" id="KW-0547">Nucleotide-binding</keyword>